<feature type="compositionally biased region" description="Polar residues" evidence="2">
    <location>
        <begin position="286"/>
        <end position="305"/>
    </location>
</feature>
<organism evidence="3 4">
    <name type="scientific">Colletotrichum tofieldiae</name>
    <dbReference type="NCBI Taxonomy" id="708197"/>
    <lineage>
        <taxon>Eukaryota</taxon>
        <taxon>Fungi</taxon>
        <taxon>Dikarya</taxon>
        <taxon>Ascomycota</taxon>
        <taxon>Pezizomycotina</taxon>
        <taxon>Sordariomycetes</taxon>
        <taxon>Hypocreomycetidae</taxon>
        <taxon>Glomerellales</taxon>
        <taxon>Glomerellaceae</taxon>
        <taxon>Colletotrichum</taxon>
        <taxon>Colletotrichum spaethianum species complex</taxon>
    </lineage>
</organism>
<feature type="compositionally biased region" description="Polar residues" evidence="2">
    <location>
        <begin position="9"/>
        <end position="34"/>
    </location>
</feature>
<reference evidence="3 4" key="1">
    <citation type="submission" date="2015-06" db="EMBL/GenBank/DDBJ databases">
        <title>Survival trade-offs in plant roots during colonization by closely related pathogenic and mutualistic fungi.</title>
        <authorList>
            <person name="Hacquard S."/>
            <person name="Kracher B."/>
            <person name="Hiruma K."/>
            <person name="Weinman A."/>
            <person name="Muench P."/>
            <person name="Garrido Oter R."/>
            <person name="Ver Loren van Themaat E."/>
            <person name="Dallerey J.-F."/>
            <person name="Damm U."/>
            <person name="Henrissat B."/>
            <person name="Lespinet O."/>
            <person name="Thon M."/>
            <person name="Kemen E."/>
            <person name="McHardy A.C."/>
            <person name="Schulze-Lefert P."/>
            <person name="O'Connell R.J."/>
        </authorList>
    </citation>
    <scope>NUCLEOTIDE SEQUENCE [LARGE SCALE GENOMIC DNA]</scope>
    <source>
        <strain evidence="3 4">0861</strain>
    </source>
</reference>
<feature type="compositionally biased region" description="Low complexity" evidence="2">
    <location>
        <begin position="845"/>
        <end position="862"/>
    </location>
</feature>
<feature type="region of interest" description="Disordered" evidence="2">
    <location>
        <begin position="402"/>
        <end position="437"/>
    </location>
</feature>
<feature type="region of interest" description="Disordered" evidence="2">
    <location>
        <begin position="1202"/>
        <end position="1225"/>
    </location>
</feature>
<feature type="compositionally biased region" description="Polar residues" evidence="2">
    <location>
        <begin position="1127"/>
        <end position="1137"/>
    </location>
</feature>
<sequence>MSENDKKTSPTNEGDVNNTGGNSQNHYTRSNSTGDVVFTSRPEHPNVSDTTVEPTSEPDENQTIISTADKVMTQEKAAFTTNRHTVTSPRQTHPNESVDTGPQRTSASQIDNYRTWFTSGDANSLQSASADDTAAPVRLAEVQDYANIPVFGAGAEVISPLNLNHIPGLRVTKHKPHEGPRPGEQESSPEDTAIILGQEDMGLIKVSDLISHTIPTLGFGSDPRPLPPIPHAPGATIPAAQLNVTATQRRTSTLSRLSIDVTNNKKTTDDRGTLPSAITRRPGLVSASTSISPTTPLSASGTLTSKEMARRERSQRSRWHITDDEPEEEEPASAVTADGPAPLWAQGRSQPAEETRCTPGSQEPPAEDPLPSQAEAQSTPTIHNPVPIRPVQFSIFRSPEYAPEPLRTNQPSPSVPPSQQRSQASSPQTAIPTKGYQSFHPIPTLLAYNVEPPRAGLGFDHRRARAPAPGTSARTHLFIKPQLLPGGADEHARIIDAYNAAFDATSEATRTLLSTRYRYPDYTRDDAARYRKLEFEAATGESMSNDAYYALFDLETANDGMISALLEWMQGRTWIKVPFVNRIIHQVCRLMFTSAQEEARLRLRFRRDCDMLQDEIDAADENIKMERMRDSWQRMDAAVKRQYNFLTANSDDFRAPPEVRYNCNLDARQWDPLSHRFTSLLRNRQDVEDTIRRRGETLNEDLGQLELIYNEFAENNRETSDYLRIRKEKALDPMLFQSANQRVLDYARILNEDVNVEEEVRQATTANFLQAATHRLPLRNRHAFAMDQGVENLPEPSIPVFISPQMLDSREIRPVPQDSMAVPSGSSRPGGPEDGGPSLSRPLDSSPASSVGPGSASPSQVPAYPPADPFPTRVRQPDPEPRLSFSNPWQEVELMRPRGSCSRCQMLELELQTKQKDIDEGRRVIQAKSAEVEMLKETIKAIEDKDMEAAFEHLDDYQDIVRTEMRQALQFILSMLEVHGRQAYDQTNALETSLCFWETGGSLENILTELQPMARSVKRLARTICDIGSQISGQLEQTDSKKEDRLRLLEENDRQGRLIQSLESKIDILETQTQQGLEAHTIGELDLAKTIQQKLQAESDRLKEQIKNYQDQIEELRNETKKRDTDASQTADNSIQELNDKLKRKEAELRELEAQNRALEEQLATTMEKVEALGEAKEERDEEVKNLEKHVKDLQIKLEAKAEAAKWSRKPRPQAGDPSFDNQHSDRISQLRTELMEELGRTGSRRYQRFDTKARKVLPGLAQSILWPKKFPTANQAPDEGVGVFWRLAAFSRMRGEVVAALERGDLEGASERLSHLQAWNTEMGPWQTEAQTAEVLRTINFLHSYANLELGRVEGFGVASSERLQAAEASFNQAVSSGGTETRTSWNALKEHLGYRLNSGEEESMCQCKYKPRICPKHQRDGGARYHNFMEEENPQQAEIELTQEAYNSLREHAQAL</sequence>
<comment type="caution">
    <text evidence="3">The sequence shown here is derived from an EMBL/GenBank/DDBJ whole genome shotgun (WGS) entry which is preliminary data.</text>
</comment>
<feature type="compositionally biased region" description="Basic and acidic residues" evidence="2">
    <location>
        <begin position="307"/>
        <end position="323"/>
    </location>
</feature>
<evidence type="ECO:0000313" key="4">
    <source>
        <dbReference type="Proteomes" id="UP000076552"/>
    </source>
</evidence>
<feature type="region of interest" description="Disordered" evidence="2">
    <location>
        <begin position="262"/>
        <end position="387"/>
    </location>
</feature>
<keyword evidence="4" id="KW-1185">Reference proteome</keyword>
<dbReference type="EMBL" id="LFIV01000092">
    <property type="protein sequence ID" value="KZL70263.1"/>
    <property type="molecule type" value="Genomic_DNA"/>
</dbReference>
<evidence type="ECO:0000313" key="3">
    <source>
        <dbReference type="EMBL" id="KZL70263.1"/>
    </source>
</evidence>
<proteinExistence type="predicted"/>
<feature type="region of interest" description="Disordered" evidence="2">
    <location>
        <begin position="1"/>
        <end position="63"/>
    </location>
</feature>
<dbReference type="Proteomes" id="UP000076552">
    <property type="component" value="Unassembled WGS sequence"/>
</dbReference>
<evidence type="ECO:0000256" key="1">
    <source>
        <dbReference type="SAM" id="Coils"/>
    </source>
</evidence>
<feature type="region of interest" description="Disordered" evidence="2">
    <location>
        <begin position="816"/>
        <end position="888"/>
    </location>
</feature>
<feature type="region of interest" description="Disordered" evidence="2">
    <location>
        <begin position="80"/>
        <end position="108"/>
    </location>
</feature>
<keyword evidence="1" id="KW-0175">Coiled coil</keyword>
<evidence type="ECO:0000256" key="2">
    <source>
        <dbReference type="SAM" id="MobiDB-lite"/>
    </source>
</evidence>
<feature type="region of interest" description="Disordered" evidence="2">
    <location>
        <begin position="1118"/>
        <end position="1138"/>
    </location>
</feature>
<protein>
    <submittedName>
        <fullName evidence="3">Uncharacterized protein</fullName>
    </submittedName>
</protein>
<gene>
    <name evidence="3" type="ORF">CT0861_02486</name>
</gene>
<name>A0A166S5B9_9PEZI</name>
<accession>A0A166S5B9</accession>
<feature type="coiled-coil region" evidence="1">
    <location>
        <begin position="602"/>
        <end position="629"/>
    </location>
</feature>
<feature type="compositionally biased region" description="Low complexity" evidence="2">
    <location>
        <begin position="417"/>
        <end position="428"/>
    </location>
</feature>